<name>A0A174ZDT5_9FIRM</name>
<protein>
    <submittedName>
        <fullName evidence="4">KOW domain-containing RNA-binding protein</fullName>
    </submittedName>
</protein>
<dbReference type="CDD" id="cd06088">
    <property type="entry name" value="KOW_RPL14"/>
    <property type="match status" value="1"/>
</dbReference>
<dbReference type="SUPFAM" id="SSF50104">
    <property type="entry name" value="Translation proteins SH3-like domain"/>
    <property type="match status" value="1"/>
</dbReference>
<keyword evidence="1" id="KW-0689">Ribosomal protein</keyword>
<dbReference type="GO" id="GO:1990904">
    <property type="term" value="C:ribonucleoprotein complex"/>
    <property type="evidence" value="ECO:0007669"/>
    <property type="project" value="UniProtKB-KW"/>
</dbReference>
<evidence type="ECO:0000313" key="4">
    <source>
        <dbReference type="EMBL" id="MDB8003136.1"/>
    </source>
</evidence>
<proteinExistence type="predicted"/>
<dbReference type="InterPro" id="IPR041985">
    <property type="entry name" value="Ribosomal_eL14_KOW"/>
</dbReference>
<dbReference type="OrthoDB" id="1683515at2"/>
<gene>
    <name evidence="3" type="ORF">ERS852540_00464</name>
    <name evidence="4" type="ORF">PNE09_03530</name>
</gene>
<dbReference type="Proteomes" id="UP000095662">
    <property type="component" value="Unassembled WGS sequence"/>
</dbReference>
<sequence length="94" mass="10347">MNNTVIAAGMVVKSMAGHDSGSYYAVMRVENGFAYIADGKLRKVERPKKKNPLHLQKTLTTVELAEITNKKLRSALSVLNRSADNIAEESDKLV</sequence>
<dbReference type="GO" id="GO:0005840">
    <property type="term" value="C:ribosome"/>
    <property type="evidence" value="ECO:0007669"/>
    <property type="project" value="UniProtKB-KW"/>
</dbReference>
<accession>A0A174ZDT5</accession>
<evidence type="ECO:0000313" key="5">
    <source>
        <dbReference type="Proteomes" id="UP000095662"/>
    </source>
</evidence>
<organism evidence="3 5">
    <name type="scientific">[Eubacterium] siraeum</name>
    <dbReference type="NCBI Taxonomy" id="39492"/>
    <lineage>
        <taxon>Bacteria</taxon>
        <taxon>Bacillati</taxon>
        <taxon>Bacillota</taxon>
        <taxon>Clostridia</taxon>
        <taxon>Eubacteriales</taxon>
        <taxon>Oscillospiraceae</taxon>
        <taxon>Oscillospiraceae incertae sedis</taxon>
    </lineage>
</organism>
<dbReference type="EMBL" id="CZBY01000002">
    <property type="protein sequence ID" value="CUQ82336.1"/>
    <property type="molecule type" value="Genomic_DNA"/>
</dbReference>
<reference evidence="3 5" key="1">
    <citation type="submission" date="2015-09" db="EMBL/GenBank/DDBJ databases">
        <authorList>
            <consortium name="Pathogen Informatics"/>
        </authorList>
    </citation>
    <scope>NUCLEOTIDE SEQUENCE [LARGE SCALE GENOMIC DNA]</scope>
    <source>
        <strain evidence="3 5">2789STDY5834928</strain>
    </source>
</reference>
<reference evidence="4" key="2">
    <citation type="submission" date="2023-01" db="EMBL/GenBank/DDBJ databases">
        <title>Human gut microbiome strain richness.</title>
        <authorList>
            <person name="Chen-Liaw A."/>
        </authorList>
    </citation>
    <scope>NUCLEOTIDE SEQUENCE</scope>
    <source>
        <strain evidence="4">1001283st1_G1_1001283B150217_161031</strain>
    </source>
</reference>
<evidence type="ECO:0000256" key="2">
    <source>
        <dbReference type="ARBA" id="ARBA00023274"/>
    </source>
</evidence>
<evidence type="ECO:0000256" key="1">
    <source>
        <dbReference type="ARBA" id="ARBA00022980"/>
    </source>
</evidence>
<dbReference type="EMBL" id="JAQLXW010000004">
    <property type="protein sequence ID" value="MDB8003136.1"/>
    <property type="molecule type" value="Genomic_DNA"/>
</dbReference>
<dbReference type="InterPro" id="IPR008991">
    <property type="entry name" value="Translation_prot_SH3-like_sf"/>
</dbReference>
<keyword evidence="2" id="KW-0687">Ribonucleoprotein</keyword>
<evidence type="ECO:0000313" key="3">
    <source>
        <dbReference type="EMBL" id="CUQ82336.1"/>
    </source>
</evidence>
<dbReference type="STRING" id="39492.ERS852540_00464"/>
<dbReference type="AlphaFoldDB" id="A0A174ZDT5"/>
<dbReference type="Proteomes" id="UP001210809">
    <property type="component" value="Unassembled WGS sequence"/>
</dbReference>